<feature type="transmembrane region" description="Helical" evidence="6">
    <location>
        <begin position="625"/>
        <end position="648"/>
    </location>
</feature>
<accession>D1C6J8</accession>
<keyword evidence="4 6" id="KW-1133">Transmembrane helix</keyword>
<dbReference type="Proteomes" id="UP000002027">
    <property type="component" value="Chromosome 1"/>
</dbReference>
<evidence type="ECO:0000313" key="9">
    <source>
        <dbReference type="Proteomes" id="UP000002027"/>
    </source>
</evidence>
<feature type="transmembrane region" description="Helical" evidence="6">
    <location>
        <begin position="273"/>
        <end position="293"/>
    </location>
</feature>
<feature type="transmembrane region" description="Helical" evidence="6">
    <location>
        <begin position="12"/>
        <end position="30"/>
    </location>
</feature>
<dbReference type="OrthoDB" id="7051771at2"/>
<evidence type="ECO:0000256" key="6">
    <source>
        <dbReference type="SAM" id="Phobius"/>
    </source>
</evidence>
<dbReference type="HOGENOM" id="CLU_005108_1_1_0"/>
<dbReference type="AlphaFoldDB" id="D1C6J8"/>
<dbReference type="InterPro" id="IPR004869">
    <property type="entry name" value="MMPL_dom"/>
</dbReference>
<feature type="transmembrane region" description="Helical" evidence="6">
    <location>
        <begin position="582"/>
        <end position="604"/>
    </location>
</feature>
<feature type="transmembrane region" description="Helical" evidence="6">
    <location>
        <begin position="518"/>
        <end position="538"/>
    </location>
</feature>
<dbReference type="PROSITE" id="PS50156">
    <property type="entry name" value="SSD"/>
    <property type="match status" value="1"/>
</dbReference>
<dbReference type="Pfam" id="PF03176">
    <property type="entry name" value="MMPL"/>
    <property type="match status" value="2"/>
</dbReference>
<sequence length="727" mass="77335">MFQRLARTCYQRRWLVLVGWVVLLVALFGLQGPLGGEFRTDFSLPGTESQRALDLLREHGFETRTGEEAQIVFEADQGVTDPSVREPMEQFFAAIEAAGLGATVTSPYAEGGQQQIAQGGRIAYATVSFSARPQEEYSEAADRIRALGDQVTVPGLRIEYGGGMFAEGAPVFAEAIGLVSAVVILLVAFGSVLAMGLPIATALFGIGTGAMLVMLGARFITMPDFTLGAAMMMGIGVGVDYALFIVTRYRETLRAGHDPESATVVAIDTAGRAVLFAGMTVVIAVLGLLVMDLGSVNGVAIAIAASVLMTMLASLTLLPAMLGFIRGRIDRLGLPHRHAADTMGRQSLWHRWSRVIQRRPWPALVAGTAILLILAVPVLDMRLGFGDAGNRPTDDTSRRAYDLLAEGFGPGFNGPLLLVADLPNRQADLPALEQVTDRLLATDGVAAVSPAIPSPDGQVAIIPVIPTSAPQDEATTDLVHRLRDEVVPESGAPGPILVSGLTAAGTDFTDYIASRMPVFFAIVLGLSFLLLIAVFRSVLVPVKAVVMNVLSIGAAFGVLIAVFQWGWGGELIGIGKPGPIEAWAPMMIFPIVFGLSMDYEVFLLSRMREEYDRTRDNATAVADGLAGTARVISAAAAIMVVVFVAFAMTPDRSLKLLGLGLAAAILVDATLVRLVLVPATMELLGDRNWWLPRRLQRLVPAIHVEGERASIGIDREPVGSATGDLHD</sequence>
<evidence type="ECO:0000313" key="8">
    <source>
        <dbReference type="EMBL" id="ACZ39623.1"/>
    </source>
</evidence>
<keyword evidence="5 6" id="KW-0472">Membrane</keyword>
<evidence type="ECO:0000256" key="5">
    <source>
        <dbReference type="ARBA" id="ARBA00023136"/>
    </source>
</evidence>
<dbReference type="STRING" id="479434.Sthe_2199"/>
<organism evidence="8 9">
    <name type="scientific">Sphaerobacter thermophilus (strain ATCC 49802 / DSM 20745 / KCCM 41009 / NCIMB 13125 / S 6022)</name>
    <dbReference type="NCBI Taxonomy" id="479434"/>
    <lineage>
        <taxon>Bacteria</taxon>
        <taxon>Pseudomonadati</taxon>
        <taxon>Thermomicrobiota</taxon>
        <taxon>Thermomicrobia</taxon>
        <taxon>Sphaerobacterales</taxon>
        <taxon>Sphaerobacterineae</taxon>
        <taxon>Sphaerobacteraceae</taxon>
        <taxon>Sphaerobacter</taxon>
    </lineage>
</organism>
<evidence type="ECO:0000256" key="3">
    <source>
        <dbReference type="ARBA" id="ARBA00022692"/>
    </source>
</evidence>
<dbReference type="FunCoup" id="D1C6J8">
    <property type="interactions" value="67"/>
</dbReference>
<feature type="transmembrane region" description="Helical" evidence="6">
    <location>
        <begin position="545"/>
        <end position="567"/>
    </location>
</feature>
<comment type="subcellular location">
    <subcellularLocation>
        <location evidence="1">Cell membrane</location>
        <topology evidence="1">Multi-pass membrane protein</topology>
    </subcellularLocation>
</comment>
<evidence type="ECO:0000256" key="2">
    <source>
        <dbReference type="ARBA" id="ARBA00022475"/>
    </source>
</evidence>
<evidence type="ECO:0000256" key="1">
    <source>
        <dbReference type="ARBA" id="ARBA00004651"/>
    </source>
</evidence>
<evidence type="ECO:0000256" key="4">
    <source>
        <dbReference type="ARBA" id="ARBA00022989"/>
    </source>
</evidence>
<dbReference type="KEGG" id="sti:Sthe_2199"/>
<protein>
    <submittedName>
        <fullName evidence="8">MMPL domain protein</fullName>
    </submittedName>
</protein>
<keyword evidence="9" id="KW-1185">Reference proteome</keyword>
<keyword evidence="2" id="KW-1003">Cell membrane</keyword>
<dbReference type="InParanoid" id="D1C6J8"/>
<feature type="transmembrane region" description="Helical" evidence="6">
    <location>
        <begin position="361"/>
        <end position="379"/>
    </location>
</feature>
<gene>
    <name evidence="8" type="ordered locus">Sthe_2199</name>
</gene>
<keyword evidence="3 6" id="KW-0812">Transmembrane</keyword>
<dbReference type="eggNOG" id="COG2409">
    <property type="taxonomic scope" value="Bacteria"/>
</dbReference>
<dbReference type="GO" id="GO:0005886">
    <property type="term" value="C:plasma membrane"/>
    <property type="evidence" value="ECO:0007669"/>
    <property type="project" value="UniProtKB-SubCell"/>
</dbReference>
<feature type="transmembrane region" description="Helical" evidence="6">
    <location>
        <begin position="654"/>
        <end position="676"/>
    </location>
</feature>
<feature type="transmembrane region" description="Helical" evidence="6">
    <location>
        <begin position="227"/>
        <end position="246"/>
    </location>
</feature>
<feature type="transmembrane region" description="Helical" evidence="6">
    <location>
        <begin position="299"/>
        <end position="325"/>
    </location>
</feature>
<reference evidence="8 9" key="2">
    <citation type="journal article" date="2010" name="Stand. Genomic Sci.">
        <title>Complete genome sequence of Desulfohalobium retbaense type strain (HR(100)).</title>
        <authorList>
            <person name="Spring S."/>
            <person name="Nolan M."/>
            <person name="Lapidus A."/>
            <person name="Glavina Del Rio T."/>
            <person name="Copeland A."/>
            <person name="Tice H."/>
            <person name="Cheng J.F."/>
            <person name="Lucas S."/>
            <person name="Land M."/>
            <person name="Chen F."/>
            <person name="Bruce D."/>
            <person name="Goodwin L."/>
            <person name="Pitluck S."/>
            <person name="Ivanova N."/>
            <person name="Mavromatis K."/>
            <person name="Mikhailova N."/>
            <person name="Pati A."/>
            <person name="Chen A."/>
            <person name="Palaniappan K."/>
            <person name="Hauser L."/>
            <person name="Chang Y.J."/>
            <person name="Jeffries C.D."/>
            <person name="Munk C."/>
            <person name="Kiss H."/>
            <person name="Chain P."/>
            <person name="Han C."/>
            <person name="Brettin T."/>
            <person name="Detter J.C."/>
            <person name="Schuler E."/>
            <person name="Goker M."/>
            <person name="Rohde M."/>
            <person name="Bristow J."/>
            <person name="Eisen J.A."/>
            <person name="Markowitz V."/>
            <person name="Hugenholtz P."/>
            <person name="Kyrpides N.C."/>
            <person name="Klenk H.P."/>
        </authorList>
    </citation>
    <scope>NUCLEOTIDE SEQUENCE [LARGE SCALE GENOMIC DNA]</scope>
    <source>
        <strain evidence="9">ATCC 49802 / DSM 20745 / S 6022</strain>
    </source>
</reference>
<dbReference type="PANTHER" id="PTHR33406">
    <property type="entry name" value="MEMBRANE PROTEIN MJ1562-RELATED"/>
    <property type="match status" value="1"/>
</dbReference>
<dbReference type="Gene3D" id="1.20.1640.10">
    <property type="entry name" value="Multidrug efflux transporter AcrB transmembrane domain"/>
    <property type="match status" value="2"/>
</dbReference>
<proteinExistence type="predicted"/>
<dbReference type="InterPro" id="IPR050545">
    <property type="entry name" value="Mycobact_MmpL"/>
</dbReference>
<dbReference type="SUPFAM" id="SSF82866">
    <property type="entry name" value="Multidrug efflux transporter AcrB transmembrane domain"/>
    <property type="match status" value="2"/>
</dbReference>
<dbReference type="EMBL" id="CP001823">
    <property type="protein sequence ID" value="ACZ39623.1"/>
    <property type="molecule type" value="Genomic_DNA"/>
</dbReference>
<feature type="domain" description="SSD" evidence="7">
    <location>
        <begin position="177"/>
        <end position="324"/>
    </location>
</feature>
<dbReference type="RefSeq" id="WP_012872669.1">
    <property type="nucleotide sequence ID" value="NC_013523.1"/>
</dbReference>
<reference evidence="9" key="1">
    <citation type="submission" date="2009-11" db="EMBL/GenBank/DDBJ databases">
        <title>The complete chromosome 1 of Sphaerobacter thermophilus DSM 20745.</title>
        <authorList>
            <person name="Lucas S."/>
            <person name="Copeland A."/>
            <person name="Lapidus A."/>
            <person name="Glavina del Rio T."/>
            <person name="Dalin E."/>
            <person name="Tice H."/>
            <person name="Bruce D."/>
            <person name="Goodwin L."/>
            <person name="Pitluck S."/>
            <person name="Kyrpides N."/>
            <person name="Mavromatis K."/>
            <person name="Ivanova N."/>
            <person name="Mikhailova N."/>
            <person name="LaButti K.M."/>
            <person name="Clum A."/>
            <person name="Sun H.I."/>
            <person name="Brettin T."/>
            <person name="Detter J.C."/>
            <person name="Han C."/>
            <person name="Larimer F."/>
            <person name="Land M."/>
            <person name="Hauser L."/>
            <person name="Markowitz V."/>
            <person name="Cheng J.F."/>
            <person name="Hugenholtz P."/>
            <person name="Woyke T."/>
            <person name="Wu D."/>
            <person name="Steenblock K."/>
            <person name="Schneider S."/>
            <person name="Pukall R."/>
            <person name="Goeker M."/>
            <person name="Klenk H.P."/>
            <person name="Eisen J.A."/>
        </authorList>
    </citation>
    <scope>NUCLEOTIDE SEQUENCE [LARGE SCALE GENOMIC DNA]</scope>
    <source>
        <strain evidence="9">ATCC 49802 / DSM 20745 / S 6022</strain>
    </source>
</reference>
<evidence type="ECO:0000259" key="7">
    <source>
        <dbReference type="PROSITE" id="PS50156"/>
    </source>
</evidence>
<dbReference type="InterPro" id="IPR000731">
    <property type="entry name" value="SSD"/>
</dbReference>
<name>D1C6J8_SPHTD</name>
<feature type="transmembrane region" description="Helical" evidence="6">
    <location>
        <begin position="175"/>
        <end position="195"/>
    </location>
</feature>
<feature type="transmembrane region" description="Helical" evidence="6">
    <location>
        <begin position="202"/>
        <end position="221"/>
    </location>
</feature>
<dbReference type="PANTHER" id="PTHR33406:SF11">
    <property type="entry name" value="MEMBRANE PROTEIN SCO6666-RELATED"/>
    <property type="match status" value="1"/>
</dbReference>